<dbReference type="PANTHER" id="PTHR46300">
    <property type="entry name" value="P450, PUTATIVE (EUROFUNG)-RELATED-RELATED"/>
    <property type="match status" value="1"/>
</dbReference>
<evidence type="ECO:0000256" key="6">
    <source>
        <dbReference type="ARBA" id="ARBA00023004"/>
    </source>
</evidence>
<dbReference type="InterPro" id="IPR050364">
    <property type="entry name" value="Cytochrome_P450_fung"/>
</dbReference>
<proteinExistence type="inferred from homology"/>
<keyword evidence="3" id="KW-0349">Heme</keyword>
<reference evidence="9" key="1">
    <citation type="submission" date="2023-03" db="EMBL/GenBank/DDBJ databases">
        <title>Massive genome expansion in bonnet fungi (Mycena s.s.) driven by repeated elements and novel gene families across ecological guilds.</title>
        <authorList>
            <consortium name="Lawrence Berkeley National Laboratory"/>
            <person name="Harder C.B."/>
            <person name="Miyauchi S."/>
            <person name="Viragh M."/>
            <person name="Kuo A."/>
            <person name="Thoen E."/>
            <person name="Andreopoulos B."/>
            <person name="Lu D."/>
            <person name="Skrede I."/>
            <person name="Drula E."/>
            <person name="Henrissat B."/>
            <person name="Morin E."/>
            <person name="Kohler A."/>
            <person name="Barry K."/>
            <person name="LaButti K."/>
            <person name="Morin E."/>
            <person name="Salamov A."/>
            <person name="Lipzen A."/>
            <person name="Mereny Z."/>
            <person name="Hegedus B."/>
            <person name="Baldrian P."/>
            <person name="Stursova M."/>
            <person name="Weitz H."/>
            <person name="Taylor A."/>
            <person name="Grigoriev I.V."/>
            <person name="Nagy L.G."/>
            <person name="Martin F."/>
            <person name="Kauserud H."/>
        </authorList>
    </citation>
    <scope>NUCLEOTIDE SEQUENCE</scope>
    <source>
        <strain evidence="9">CBHHK002</strain>
    </source>
</reference>
<evidence type="ECO:0000313" key="10">
    <source>
        <dbReference type="Proteomes" id="UP001218218"/>
    </source>
</evidence>
<dbReference type="SUPFAM" id="SSF48264">
    <property type="entry name" value="Cytochrome P450"/>
    <property type="match status" value="1"/>
</dbReference>
<keyword evidence="7" id="KW-0503">Monooxygenase</keyword>
<dbReference type="InterPro" id="IPR001128">
    <property type="entry name" value="Cyt_P450"/>
</dbReference>
<keyword evidence="8" id="KW-0732">Signal</keyword>
<feature type="signal peptide" evidence="8">
    <location>
        <begin position="1"/>
        <end position="19"/>
    </location>
</feature>
<dbReference type="Proteomes" id="UP001218218">
    <property type="component" value="Unassembled WGS sequence"/>
</dbReference>
<keyword evidence="4" id="KW-0479">Metal-binding</keyword>
<accession>A0AAD6ZSW2</accession>
<organism evidence="9 10">
    <name type="scientific">Mycena albidolilacea</name>
    <dbReference type="NCBI Taxonomy" id="1033008"/>
    <lineage>
        <taxon>Eukaryota</taxon>
        <taxon>Fungi</taxon>
        <taxon>Dikarya</taxon>
        <taxon>Basidiomycota</taxon>
        <taxon>Agaricomycotina</taxon>
        <taxon>Agaricomycetes</taxon>
        <taxon>Agaricomycetidae</taxon>
        <taxon>Agaricales</taxon>
        <taxon>Marasmiineae</taxon>
        <taxon>Mycenaceae</taxon>
        <taxon>Mycena</taxon>
    </lineage>
</organism>
<dbReference type="AlphaFoldDB" id="A0AAD6ZSW2"/>
<name>A0AAD6ZSW2_9AGAR</name>
<dbReference type="PANTHER" id="PTHR46300:SF7">
    <property type="entry name" value="P450, PUTATIVE (EUROFUNG)-RELATED"/>
    <property type="match status" value="1"/>
</dbReference>
<evidence type="ECO:0000256" key="7">
    <source>
        <dbReference type="ARBA" id="ARBA00023033"/>
    </source>
</evidence>
<evidence type="ECO:0000256" key="1">
    <source>
        <dbReference type="ARBA" id="ARBA00001971"/>
    </source>
</evidence>
<dbReference type="InterPro" id="IPR036396">
    <property type="entry name" value="Cyt_P450_sf"/>
</dbReference>
<evidence type="ECO:0000256" key="3">
    <source>
        <dbReference type="ARBA" id="ARBA00022617"/>
    </source>
</evidence>
<evidence type="ECO:0000256" key="4">
    <source>
        <dbReference type="ARBA" id="ARBA00022723"/>
    </source>
</evidence>
<dbReference type="GO" id="GO:0004497">
    <property type="term" value="F:monooxygenase activity"/>
    <property type="evidence" value="ECO:0007669"/>
    <property type="project" value="UniProtKB-KW"/>
</dbReference>
<feature type="chain" id="PRO_5041975621" description="Cytochrome P450" evidence="8">
    <location>
        <begin position="20"/>
        <end position="83"/>
    </location>
</feature>
<protein>
    <recommendedName>
        <fullName evidence="11">Cytochrome P450</fullName>
    </recommendedName>
</protein>
<keyword evidence="5" id="KW-0560">Oxidoreductase</keyword>
<comment type="caution">
    <text evidence="9">The sequence shown here is derived from an EMBL/GenBank/DDBJ whole genome shotgun (WGS) entry which is preliminary data.</text>
</comment>
<evidence type="ECO:0000256" key="5">
    <source>
        <dbReference type="ARBA" id="ARBA00023002"/>
    </source>
</evidence>
<evidence type="ECO:0000256" key="2">
    <source>
        <dbReference type="ARBA" id="ARBA00010617"/>
    </source>
</evidence>
<gene>
    <name evidence="9" type="ORF">DFH08DRAFT_964473</name>
</gene>
<evidence type="ECO:0000313" key="9">
    <source>
        <dbReference type="EMBL" id="KAJ7337491.1"/>
    </source>
</evidence>
<keyword evidence="6" id="KW-0408">Iron</keyword>
<dbReference type="Gene3D" id="1.10.630.10">
    <property type="entry name" value="Cytochrome P450"/>
    <property type="match status" value="1"/>
</dbReference>
<dbReference type="GO" id="GO:0020037">
    <property type="term" value="F:heme binding"/>
    <property type="evidence" value="ECO:0007669"/>
    <property type="project" value="InterPro"/>
</dbReference>
<dbReference type="GO" id="GO:0005506">
    <property type="term" value="F:iron ion binding"/>
    <property type="evidence" value="ECO:0007669"/>
    <property type="project" value="InterPro"/>
</dbReference>
<comment type="similarity">
    <text evidence="2">Belongs to the cytochrome P450 family.</text>
</comment>
<sequence>MYATGVDIILASTLTFILAMLHAPRAQKITPEELDRAVGTDRLPTYTEQEALSYINATVKESLRWELVIPLDCPPCCAETQTT</sequence>
<dbReference type="Pfam" id="PF00067">
    <property type="entry name" value="p450"/>
    <property type="match status" value="1"/>
</dbReference>
<evidence type="ECO:0008006" key="11">
    <source>
        <dbReference type="Google" id="ProtNLM"/>
    </source>
</evidence>
<dbReference type="EMBL" id="JARIHO010000029">
    <property type="protein sequence ID" value="KAJ7337491.1"/>
    <property type="molecule type" value="Genomic_DNA"/>
</dbReference>
<evidence type="ECO:0000256" key="8">
    <source>
        <dbReference type="SAM" id="SignalP"/>
    </source>
</evidence>
<keyword evidence="10" id="KW-1185">Reference proteome</keyword>
<dbReference type="GO" id="GO:0016705">
    <property type="term" value="F:oxidoreductase activity, acting on paired donors, with incorporation or reduction of molecular oxygen"/>
    <property type="evidence" value="ECO:0007669"/>
    <property type="project" value="InterPro"/>
</dbReference>
<comment type="cofactor">
    <cofactor evidence="1">
        <name>heme</name>
        <dbReference type="ChEBI" id="CHEBI:30413"/>
    </cofactor>
</comment>